<dbReference type="InterPro" id="IPR027417">
    <property type="entry name" value="P-loop_NTPase"/>
</dbReference>
<accession>A0A6J6DEQ9</accession>
<evidence type="ECO:0000313" key="3">
    <source>
        <dbReference type="EMBL" id="CAB4561169.1"/>
    </source>
</evidence>
<dbReference type="InterPro" id="IPR001977">
    <property type="entry name" value="Depp_CoAkinase"/>
</dbReference>
<name>A0A6J6DEQ9_9ZZZZ</name>
<dbReference type="NCBIfam" id="TIGR00152">
    <property type="entry name" value="dephospho-CoA kinase"/>
    <property type="match status" value="1"/>
</dbReference>
<protein>
    <submittedName>
        <fullName evidence="3">Unannotated protein</fullName>
    </submittedName>
</protein>
<gene>
    <name evidence="3" type="ORF">UFOPK1684_00101</name>
    <name evidence="4" type="ORF">UFOPK2158_00021</name>
</gene>
<dbReference type="GO" id="GO:0004140">
    <property type="term" value="F:dephospho-CoA kinase activity"/>
    <property type="evidence" value="ECO:0007669"/>
    <property type="project" value="InterPro"/>
</dbReference>
<dbReference type="GO" id="GO:0015937">
    <property type="term" value="P:coenzyme A biosynthetic process"/>
    <property type="evidence" value="ECO:0007669"/>
    <property type="project" value="InterPro"/>
</dbReference>
<evidence type="ECO:0000256" key="1">
    <source>
        <dbReference type="ARBA" id="ARBA00022741"/>
    </source>
</evidence>
<evidence type="ECO:0000256" key="2">
    <source>
        <dbReference type="ARBA" id="ARBA00022840"/>
    </source>
</evidence>
<dbReference type="HAMAP" id="MF_00376">
    <property type="entry name" value="Dephospho_CoA_kinase"/>
    <property type="match status" value="1"/>
</dbReference>
<dbReference type="SUPFAM" id="SSF52540">
    <property type="entry name" value="P-loop containing nucleoside triphosphate hydrolases"/>
    <property type="match status" value="1"/>
</dbReference>
<dbReference type="AlphaFoldDB" id="A0A6J6DEQ9"/>
<keyword evidence="1" id="KW-0547">Nucleotide-binding</keyword>
<dbReference type="CDD" id="cd02022">
    <property type="entry name" value="DPCK"/>
    <property type="match status" value="1"/>
</dbReference>
<dbReference type="EMBL" id="CAEZVY010000002">
    <property type="protein sequence ID" value="CAB4633426.1"/>
    <property type="molecule type" value="Genomic_DNA"/>
</dbReference>
<dbReference type="EMBL" id="CAEZTM010000002">
    <property type="protein sequence ID" value="CAB4561169.1"/>
    <property type="molecule type" value="Genomic_DNA"/>
</dbReference>
<sequence length="216" mass="22894">MPIVALAGGIAAGKSTVTAVLEQLGALVVDADVLARQAVERGGRALAAIEARFGKTVIDASGELDRAALGAIVFSDPVARGDLELIVHPVVQELSRSAFSQASVAAPDRVLVYAIPLLTESARAEEFDLVVVVHAPTEERKRRLREHRALSDAEAAARVAAQGSDEERLALADIVIDASGTEDDTVARARVLYRVLAECWPDRLVEAPARYTTLAP</sequence>
<organism evidence="3">
    <name type="scientific">freshwater metagenome</name>
    <dbReference type="NCBI Taxonomy" id="449393"/>
    <lineage>
        <taxon>unclassified sequences</taxon>
        <taxon>metagenomes</taxon>
        <taxon>ecological metagenomes</taxon>
    </lineage>
</organism>
<dbReference type="GO" id="GO:0005524">
    <property type="term" value="F:ATP binding"/>
    <property type="evidence" value="ECO:0007669"/>
    <property type="project" value="UniProtKB-KW"/>
</dbReference>
<proteinExistence type="inferred from homology"/>
<dbReference type="PANTHER" id="PTHR10695:SF46">
    <property type="entry name" value="BIFUNCTIONAL COENZYME A SYNTHASE-RELATED"/>
    <property type="match status" value="1"/>
</dbReference>
<keyword evidence="2" id="KW-0067">ATP-binding</keyword>
<dbReference type="PROSITE" id="PS51219">
    <property type="entry name" value="DPCK"/>
    <property type="match status" value="1"/>
</dbReference>
<evidence type="ECO:0000313" key="4">
    <source>
        <dbReference type="EMBL" id="CAB4633426.1"/>
    </source>
</evidence>
<dbReference type="Gene3D" id="3.40.50.300">
    <property type="entry name" value="P-loop containing nucleotide triphosphate hydrolases"/>
    <property type="match status" value="1"/>
</dbReference>
<reference evidence="3" key="1">
    <citation type="submission" date="2020-05" db="EMBL/GenBank/DDBJ databases">
        <authorList>
            <person name="Chiriac C."/>
            <person name="Salcher M."/>
            <person name="Ghai R."/>
            <person name="Kavagutti S V."/>
        </authorList>
    </citation>
    <scope>NUCLEOTIDE SEQUENCE</scope>
</reference>
<dbReference type="PANTHER" id="PTHR10695">
    <property type="entry name" value="DEPHOSPHO-COA KINASE-RELATED"/>
    <property type="match status" value="1"/>
</dbReference>
<dbReference type="Pfam" id="PF01121">
    <property type="entry name" value="CoaE"/>
    <property type="match status" value="1"/>
</dbReference>